<dbReference type="RefSeq" id="WP_184273861.1">
    <property type="nucleotide sequence ID" value="NZ_JACHKY010000009.1"/>
</dbReference>
<accession>A0A7W7N4Q2</accession>
<dbReference type="EMBL" id="JACHKY010000009">
    <property type="protein sequence ID" value="MBB4799850.1"/>
    <property type="molecule type" value="Genomic_DNA"/>
</dbReference>
<dbReference type="AlphaFoldDB" id="A0A7W7N4Q2"/>
<protein>
    <submittedName>
        <fullName evidence="1">Uncharacterized protein</fullName>
    </submittedName>
</protein>
<gene>
    <name evidence="1" type="ORF">HNP32_003611</name>
</gene>
<comment type="caution">
    <text evidence="1">The sequence shown here is derived from an EMBL/GenBank/DDBJ whole genome shotgun (WGS) entry which is preliminary data.</text>
</comment>
<sequence>MSATPGQLKAKVAELFKLPANAVDYPWRVLREAGFVTKGGRGASAAKVTPHDAAFLLIAVAGPLPAADVLTSALRYGGLPLRDSSVEGPDLPEVIASADTFVDGLAGLIAAAGDGTLEEYRAAIVRKPESDPRVPGHFGIEVTLYGAYPQAGFRVYGSNGRAERHYSALPTDLDALQSWETTQPGDDSDLSTVNRFSGRTIRALGQLIGSAK</sequence>
<proteinExistence type="predicted"/>
<evidence type="ECO:0000313" key="1">
    <source>
        <dbReference type="EMBL" id="MBB4799850.1"/>
    </source>
</evidence>
<dbReference type="Proteomes" id="UP000539957">
    <property type="component" value="Unassembled WGS sequence"/>
</dbReference>
<evidence type="ECO:0000313" key="2">
    <source>
        <dbReference type="Proteomes" id="UP000539957"/>
    </source>
</evidence>
<organism evidence="1 2">
    <name type="scientific">Brevundimonas bullata</name>
    <dbReference type="NCBI Taxonomy" id="13160"/>
    <lineage>
        <taxon>Bacteria</taxon>
        <taxon>Pseudomonadati</taxon>
        <taxon>Pseudomonadota</taxon>
        <taxon>Alphaproteobacteria</taxon>
        <taxon>Caulobacterales</taxon>
        <taxon>Caulobacteraceae</taxon>
        <taxon>Brevundimonas</taxon>
    </lineage>
</organism>
<name>A0A7W7N4Q2_9CAUL</name>
<keyword evidence="2" id="KW-1185">Reference proteome</keyword>
<reference evidence="1 2" key="1">
    <citation type="submission" date="2020-08" db="EMBL/GenBank/DDBJ databases">
        <title>Functional genomics of gut bacteria from endangered species of beetles.</title>
        <authorList>
            <person name="Carlos-Shanley C."/>
        </authorList>
    </citation>
    <scope>NUCLEOTIDE SEQUENCE [LARGE SCALE GENOMIC DNA]</scope>
    <source>
        <strain evidence="1 2">S00123</strain>
    </source>
</reference>